<proteinExistence type="predicted"/>
<dbReference type="AlphaFoldDB" id="A0A8E1QZ54"/>
<reference evidence="1 2" key="1">
    <citation type="submission" date="2015-06" db="EMBL/GenBank/DDBJ databases">
        <title>Prevotella sp. 109, sp. nov., a novel member of the family Prevotellaceae isolated from human faeces.</title>
        <authorList>
            <person name="Shkoporov A.N."/>
            <person name="Chaplin A.V."/>
            <person name="Kafarskaia L.I."/>
            <person name="Efimov B.A."/>
        </authorList>
    </citation>
    <scope>NUCLEOTIDE SEQUENCE [LARGE SCALE GENOMIC DNA]</scope>
    <source>
        <strain evidence="1 2">109</strain>
    </source>
</reference>
<sequence>MFQAAKGGLLQGERASFIKRPAAARTPHGLQGPGVKMCARVKNIKNLIVLQKFRLTLQLKNTS</sequence>
<accession>A0A8E1QZ54</accession>
<dbReference type="EMBL" id="LFQU01000002">
    <property type="protein sequence ID" value="KOO69475.1"/>
    <property type="molecule type" value="Genomic_DNA"/>
</dbReference>
<comment type="caution">
    <text evidence="1">The sequence shown here is derived from an EMBL/GenBank/DDBJ whole genome shotgun (WGS) entry which is preliminary data.</text>
</comment>
<evidence type="ECO:0000313" key="1">
    <source>
        <dbReference type="EMBL" id="KOO69475.1"/>
    </source>
</evidence>
<gene>
    <name evidence="1" type="ORF">ACU52_02115</name>
</gene>
<name>A0A8E1QZ54_9BACT</name>
<protein>
    <submittedName>
        <fullName evidence="1">Uncharacterized protein</fullName>
    </submittedName>
</protein>
<organism evidence="1 2">
    <name type="scientific">Xylanibacter rarus</name>
    <dbReference type="NCBI Taxonomy" id="1676614"/>
    <lineage>
        <taxon>Bacteria</taxon>
        <taxon>Pseudomonadati</taxon>
        <taxon>Bacteroidota</taxon>
        <taxon>Bacteroidia</taxon>
        <taxon>Bacteroidales</taxon>
        <taxon>Prevotellaceae</taxon>
        <taxon>Xylanibacter</taxon>
    </lineage>
</organism>
<evidence type="ECO:0000313" key="2">
    <source>
        <dbReference type="Proteomes" id="UP000036951"/>
    </source>
</evidence>
<dbReference type="Proteomes" id="UP000036951">
    <property type="component" value="Unassembled WGS sequence"/>
</dbReference>
<keyword evidence="2" id="KW-1185">Reference proteome</keyword>